<dbReference type="PROSITE" id="PS51085">
    <property type="entry name" value="2FE2S_FER_2"/>
    <property type="match status" value="1"/>
</dbReference>
<dbReference type="Gene3D" id="3.40.50.80">
    <property type="entry name" value="Nucleotide-binding domain of ferredoxin-NADP reductase (FNR) module"/>
    <property type="match status" value="1"/>
</dbReference>
<dbReference type="RefSeq" id="WP_003152095.1">
    <property type="nucleotide sequence ID" value="NZ_QLAG01000016.1"/>
</dbReference>
<dbReference type="CDD" id="cd00207">
    <property type="entry name" value="fer2"/>
    <property type="match status" value="1"/>
</dbReference>
<protein>
    <submittedName>
        <fullName evidence="11">Oxidoreductase</fullName>
    </submittedName>
</protein>
<evidence type="ECO:0000256" key="3">
    <source>
        <dbReference type="ARBA" id="ARBA00022643"/>
    </source>
</evidence>
<keyword evidence="12" id="KW-1185">Reference proteome</keyword>
<dbReference type="InterPro" id="IPR017927">
    <property type="entry name" value="FAD-bd_FR_type"/>
</dbReference>
<evidence type="ECO:0000259" key="9">
    <source>
        <dbReference type="PROSITE" id="PS51085"/>
    </source>
</evidence>
<dbReference type="GO" id="GO:0046872">
    <property type="term" value="F:metal ion binding"/>
    <property type="evidence" value="ECO:0007669"/>
    <property type="project" value="UniProtKB-KW"/>
</dbReference>
<name>A0A5R9QCK6_9GAMM</name>
<dbReference type="InterPro" id="IPR017938">
    <property type="entry name" value="Riboflavin_synthase-like_b-brl"/>
</dbReference>
<dbReference type="PANTHER" id="PTHR30212:SF2">
    <property type="entry name" value="PROTEIN YIIM"/>
    <property type="match status" value="1"/>
</dbReference>
<dbReference type="PRINTS" id="PR00409">
    <property type="entry name" value="PHDIOXRDTASE"/>
</dbReference>
<keyword evidence="5" id="KW-0479">Metal-binding</keyword>
<dbReference type="InterPro" id="IPR039261">
    <property type="entry name" value="FNR_nucleotide-bd"/>
</dbReference>
<keyword evidence="8" id="KW-0411">Iron-sulfur</keyword>
<dbReference type="GO" id="GO:0016491">
    <property type="term" value="F:oxidoreductase activity"/>
    <property type="evidence" value="ECO:0007669"/>
    <property type="project" value="UniProtKB-KW"/>
</dbReference>
<dbReference type="SUPFAM" id="SSF52343">
    <property type="entry name" value="Ferredoxin reductase-like, C-terminal NADP-linked domain"/>
    <property type="match status" value="1"/>
</dbReference>
<dbReference type="PROSITE" id="PS00197">
    <property type="entry name" value="2FE2S_FER_1"/>
    <property type="match status" value="1"/>
</dbReference>
<dbReference type="Gene3D" id="2.40.30.10">
    <property type="entry name" value="Translation factors"/>
    <property type="match status" value="1"/>
</dbReference>
<accession>A0A5R9QCK6</accession>
<keyword evidence="4" id="KW-0001">2Fe-2S</keyword>
<evidence type="ECO:0000256" key="4">
    <source>
        <dbReference type="ARBA" id="ARBA00022714"/>
    </source>
</evidence>
<reference evidence="11 12" key="1">
    <citation type="journal article" date="2017" name="Eur. J. Clin. Microbiol. Infect. Dis.">
        <title>Uncommonly isolated clinical Pseudomonas: identification and phylogenetic assignation.</title>
        <authorList>
            <person name="Mulet M."/>
            <person name="Gomila M."/>
            <person name="Ramirez A."/>
            <person name="Cardew S."/>
            <person name="Moore E.R."/>
            <person name="Lalucat J."/>
            <person name="Garcia-Valdes E."/>
        </authorList>
    </citation>
    <scope>NUCLEOTIDE SEQUENCE [LARGE SCALE GENOMIC DNA]</scope>
    <source>
        <strain evidence="11 12">SD129</strain>
    </source>
</reference>
<sequence length="314" mass="34352">MSAAIAVRVARIRQLTPLVREFTFEPVHGRLPGFSAGSHVLVHLPDAQRPLKNAYSLLGDPADWRQYRIAVRLAERSRGGSRYLHEKVAEGDELQLSPPANLFAPSKLARHHLLIAGGIGITPFMAYSADLQAQGASFELHYAFRAGLTDAYRDELRGQLGERLHGYDATQRQRLDVAALLRAQPLGTHVYVCGPQRLLDEVREQAAALGWPQSRVHWEAFATAEPGEPFVATLQRSGRQLQVSAEASLLETLEAHGVEVPSLCRGGVCGLCATPYVAGEVEHRDHFLSASEQATRLMPCVSRGRCGSALTLDL</sequence>
<dbReference type="AlphaFoldDB" id="A0A5R9QCK6"/>
<dbReference type="Gene3D" id="3.10.20.30">
    <property type="match status" value="1"/>
</dbReference>
<dbReference type="GO" id="GO:0051537">
    <property type="term" value="F:2 iron, 2 sulfur cluster binding"/>
    <property type="evidence" value="ECO:0007669"/>
    <property type="project" value="UniProtKB-KW"/>
</dbReference>
<evidence type="ECO:0000313" key="12">
    <source>
        <dbReference type="Proteomes" id="UP000306753"/>
    </source>
</evidence>
<dbReference type="InterPro" id="IPR012675">
    <property type="entry name" value="Beta-grasp_dom_sf"/>
</dbReference>
<keyword evidence="2" id="KW-0285">Flavoprotein</keyword>
<dbReference type="InterPro" id="IPR052353">
    <property type="entry name" value="Benzoxazolinone_Detox_Enz"/>
</dbReference>
<dbReference type="PROSITE" id="PS51384">
    <property type="entry name" value="FAD_FR"/>
    <property type="match status" value="1"/>
</dbReference>
<keyword evidence="3" id="KW-0288">FMN</keyword>
<dbReference type="InterPro" id="IPR054582">
    <property type="entry name" value="DmmA-like_N"/>
</dbReference>
<evidence type="ECO:0000256" key="7">
    <source>
        <dbReference type="ARBA" id="ARBA00023004"/>
    </source>
</evidence>
<dbReference type="InterPro" id="IPR036010">
    <property type="entry name" value="2Fe-2S_ferredoxin-like_sf"/>
</dbReference>
<evidence type="ECO:0000256" key="6">
    <source>
        <dbReference type="ARBA" id="ARBA00023002"/>
    </source>
</evidence>
<evidence type="ECO:0000256" key="8">
    <source>
        <dbReference type="ARBA" id="ARBA00023014"/>
    </source>
</evidence>
<gene>
    <name evidence="11" type="ORF">DN820_13765</name>
</gene>
<dbReference type="Proteomes" id="UP000306753">
    <property type="component" value="Unassembled WGS sequence"/>
</dbReference>
<comment type="cofactor">
    <cofactor evidence="1">
        <name>FMN</name>
        <dbReference type="ChEBI" id="CHEBI:58210"/>
    </cofactor>
</comment>
<dbReference type="CDD" id="cd06185">
    <property type="entry name" value="PDR_like"/>
    <property type="match status" value="1"/>
</dbReference>
<keyword evidence="7" id="KW-0408">Iron</keyword>
<evidence type="ECO:0000256" key="2">
    <source>
        <dbReference type="ARBA" id="ARBA00022630"/>
    </source>
</evidence>
<comment type="caution">
    <text evidence="11">The sequence shown here is derived from an EMBL/GenBank/DDBJ whole genome shotgun (WGS) entry which is preliminary data.</text>
</comment>
<dbReference type="SUPFAM" id="SSF54292">
    <property type="entry name" value="2Fe-2S ferredoxin-like"/>
    <property type="match status" value="1"/>
</dbReference>
<evidence type="ECO:0000256" key="5">
    <source>
        <dbReference type="ARBA" id="ARBA00022723"/>
    </source>
</evidence>
<dbReference type="InterPro" id="IPR006058">
    <property type="entry name" value="2Fe2S_fd_BS"/>
</dbReference>
<dbReference type="PANTHER" id="PTHR30212">
    <property type="entry name" value="PROTEIN YIIM"/>
    <property type="match status" value="1"/>
</dbReference>
<proteinExistence type="predicted"/>
<dbReference type="EMBL" id="QLAG01000016">
    <property type="protein sequence ID" value="TLX62859.1"/>
    <property type="molecule type" value="Genomic_DNA"/>
</dbReference>
<feature type="domain" description="FAD-binding FR-type" evidence="10">
    <location>
        <begin position="2"/>
        <end position="106"/>
    </location>
</feature>
<evidence type="ECO:0000313" key="11">
    <source>
        <dbReference type="EMBL" id="TLX62859.1"/>
    </source>
</evidence>
<feature type="domain" description="2Fe-2S ferredoxin-type" evidence="9">
    <location>
        <begin position="230"/>
        <end position="314"/>
    </location>
</feature>
<dbReference type="InterPro" id="IPR001041">
    <property type="entry name" value="2Fe-2S_ferredoxin-type"/>
</dbReference>
<dbReference type="Pfam" id="PF22290">
    <property type="entry name" value="DmmA-like_N"/>
    <property type="match status" value="1"/>
</dbReference>
<dbReference type="SUPFAM" id="SSF63380">
    <property type="entry name" value="Riboflavin synthase domain-like"/>
    <property type="match status" value="1"/>
</dbReference>
<evidence type="ECO:0000259" key="10">
    <source>
        <dbReference type="PROSITE" id="PS51384"/>
    </source>
</evidence>
<organism evidence="11 12">
    <name type="scientific">Stutzerimonas nosocomialis</name>
    <dbReference type="NCBI Taxonomy" id="1056496"/>
    <lineage>
        <taxon>Bacteria</taxon>
        <taxon>Pseudomonadati</taxon>
        <taxon>Pseudomonadota</taxon>
        <taxon>Gammaproteobacteria</taxon>
        <taxon>Pseudomonadales</taxon>
        <taxon>Pseudomonadaceae</taxon>
        <taxon>Stutzerimonas</taxon>
    </lineage>
</organism>
<dbReference type="Pfam" id="PF00111">
    <property type="entry name" value="Fer2"/>
    <property type="match status" value="1"/>
</dbReference>
<keyword evidence="6" id="KW-0560">Oxidoreductase</keyword>
<evidence type="ECO:0000256" key="1">
    <source>
        <dbReference type="ARBA" id="ARBA00001917"/>
    </source>
</evidence>